<feature type="region of interest" description="Disordered" evidence="3">
    <location>
        <begin position="154"/>
        <end position="197"/>
    </location>
</feature>
<dbReference type="Pfam" id="PF02234">
    <property type="entry name" value="CDI"/>
    <property type="match status" value="1"/>
</dbReference>
<dbReference type="PANTHER" id="PTHR46776">
    <property type="entry name" value="CYCLIN-DEPENDENT KINASE INHIBITOR 4-RELATED"/>
    <property type="match status" value="1"/>
</dbReference>
<feature type="compositionally biased region" description="Low complexity" evidence="3">
    <location>
        <begin position="52"/>
        <end position="61"/>
    </location>
</feature>
<dbReference type="InterPro" id="IPR044275">
    <property type="entry name" value="KRP"/>
</dbReference>
<dbReference type="GO" id="GO:0004861">
    <property type="term" value="F:cyclin-dependent protein serine/threonine kinase inhibitor activity"/>
    <property type="evidence" value="ECO:0007669"/>
    <property type="project" value="InterPro"/>
</dbReference>
<dbReference type="GO" id="GO:0051726">
    <property type="term" value="P:regulation of cell cycle"/>
    <property type="evidence" value="ECO:0007669"/>
    <property type="project" value="InterPro"/>
</dbReference>
<name>Q52PU8_MAIZE</name>
<gene>
    <name evidence="5" type="primary">cki2</name>
</gene>
<keyword evidence="2" id="KW-0649">Protein kinase inhibitor</keyword>
<organism evidence="5">
    <name type="scientific">Zea mays</name>
    <name type="common">Maize</name>
    <dbReference type="NCBI Taxonomy" id="4577"/>
    <lineage>
        <taxon>Eukaryota</taxon>
        <taxon>Viridiplantae</taxon>
        <taxon>Streptophyta</taxon>
        <taxon>Embryophyta</taxon>
        <taxon>Tracheophyta</taxon>
        <taxon>Spermatophyta</taxon>
        <taxon>Magnoliopsida</taxon>
        <taxon>Liliopsida</taxon>
        <taxon>Poales</taxon>
        <taxon>Poaceae</taxon>
        <taxon>PACMAD clade</taxon>
        <taxon>Panicoideae</taxon>
        <taxon>Andropogonodae</taxon>
        <taxon>Andropogoneae</taxon>
        <taxon>Tripsacinae</taxon>
        <taxon>Zea</taxon>
    </lineage>
</organism>
<evidence type="ECO:0000256" key="1">
    <source>
        <dbReference type="ARBA" id="ARBA00010274"/>
    </source>
</evidence>
<feature type="compositionally biased region" description="Basic and acidic residues" evidence="3">
    <location>
        <begin position="163"/>
        <end position="180"/>
    </location>
</feature>
<feature type="domain" description="Cyclin-dependent kinase inhibitor" evidence="4">
    <location>
        <begin position="206"/>
        <end position="253"/>
    </location>
</feature>
<protein>
    <submittedName>
        <fullName evidence="5">Cyclin-dependent kinase inhibitor 2</fullName>
    </submittedName>
</protein>
<dbReference type="InterPro" id="IPR044898">
    <property type="entry name" value="CDI_dom_sf"/>
</dbReference>
<dbReference type="EMBL" id="AY986793">
    <property type="protein sequence ID" value="AAX85450.1"/>
    <property type="molecule type" value="mRNA"/>
</dbReference>
<comment type="similarity">
    <text evidence="1">Belongs to the CDI family. ICK/KRP subfamily.</text>
</comment>
<evidence type="ECO:0000256" key="3">
    <source>
        <dbReference type="SAM" id="MobiDB-lite"/>
    </source>
</evidence>
<dbReference type="Gene3D" id="4.10.365.10">
    <property type="entry name" value="p27"/>
    <property type="match status" value="1"/>
</dbReference>
<dbReference type="ExpressionAtlas" id="Q52PU8">
    <property type="expression patterns" value="baseline and differential"/>
</dbReference>
<dbReference type="GO" id="GO:0005634">
    <property type="term" value="C:nucleus"/>
    <property type="evidence" value="ECO:0007669"/>
    <property type="project" value="InterPro"/>
</dbReference>
<feature type="region of interest" description="Disordered" evidence="3">
    <location>
        <begin position="38"/>
        <end position="62"/>
    </location>
</feature>
<reference evidence="5" key="1">
    <citation type="journal article" date="2005" name="Plant Physiol.">
        <title>Cyclin-dependent kinase inhibitors in maize endosperm and their potential role in endoreduplication.</title>
        <authorList>
            <person name="Coelho C.M."/>
            <person name="Dante R.A."/>
            <person name="Sabelli P.A."/>
            <person name="Sun Y."/>
            <person name="Dilkes B.P."/>
            <person name="Gordon-Kamm W.J."/>
            <person name="Larkins B.A."/>
        </authorList>
    </citation>
    <scope>NUCLEOTIDE SEQUENCE</scope>
</reference>
<accession>Q52PU8</accession>
<proteinExistence type="evidence at transcript level"/>
<evidence type="ECO:0000313" key="5">
    <source>
        <dbReference type="EMBL" id="AAX85450.1"/>
    </source>
</evidence>
<dbReference type="AlphaFoldDB" id="Q52PU8"/>
<dbReference type="PIRSF" id="PIRSF017811">
    <property type="entry name" value="CDK_inhib_pln"/>
    <property type="match status" value="1"/>
</dbReference>
<evidence type="ECO:0000256" key="2">
    <source>
        <dbReference type="ARBA" id="ARBA00023013"/>
    </source>
</evidence>
<dbReference type="InterPro" id="IPR003175">
    <property type="entry name" value="CDI_dom"/>
</dbReference>
<evidence type="ECO:0000259" key="4">
    <source>
        <dbReference type="Pfam" id="PF02234"/>
    </source>
</evidence>
<sequence>MGKYMRKCRGAAGAEVAAVEVTQVVGVRTRSRSAAATGGVAKVAPRRKRAPAGEPAAAVSAGGDGGSCYIHLRSRMLFMAPPQPQPSVDSVPTPVEAADGAAGQQGAALAAGLSRCSSTASSVNLGLGGQRGSHTCRSYDAAEAGGDHVLVDVSAASNSGSGPDRERRETTPSSRAHGELSDLESDLAGHKTGPSLPAATPAAELIVPPAHEIQEFFAAAEAAQAKRFASKYNFDFVRGVPLDAGGRFEWAPVVSI</sequence>